<evidence type="ECO:0000256" key="6">
    <source>
        <dbReference type="ARBA" id="ARBA00023139"/>
    </source>
</evidence>
<dbReference type="InterPro" id="IPR046953">
    <property type="entry name" value="Spore_GerAC-like_C"/>
</dbReference>
<dbReference type="InterPro" id="IPR038501">
    <property type="entry name" value="Spore_GerAC_C_sf"/>
</dbReference>
<dbReference type="PANTHER" id="PTHR35789">
    <property type="entry name" value="SPORE GERMINATION PROTEIN B3"/>
    <property type="match status" value="1"/>
</dbReference>
<keyword evidence="4" id="KW-0732">Signal</keyword>
<evidence type="ECO:0000256" key="4">
    <source>
        <dbReference type="ARBA" id="ARBA00022729"/>
    </source>
</evidence>
<dbReference type="PANTHER" id="PTHR35789:SF1">
    <property type="entry name" value="SPORE GERMINATION PROTEIN B3"/>
    <property type="match status" value="1"/>
</dbReference>
<keyword evidence="3" id="KW-0309">Germination</keyword>
<evidence type="ECO:0000313" key="10">
    <source>
        <dbReference type="EMBL" id="GIN63411.1"/>
    </source>
</evidence>
<gene>
    <name evidence="10" type="ORF">J27TS8_34040</name>
</gene>
<evidence type="ECO:0008006" key="12">
    <source>
        <dbReference type="Google" id="ProtNLM"/>
    </source>
</evidence>
<evidence type="ECO:0000259" key="9">
    <source>
        <dbReference type="Pfam" id="PF25198"/>
    </source>
</evidence>
<dbReference type="Pfam" id="PF25198">
    <property type="entry name" value="Spore_GerAC_N"/>
    <property type="match status" value="1"/>
</dbReference>
<evidence type="ECO:0000256" key="5">
    <source>
        <dbReference type="ARBA" id="ARBA00023136"/>
    </source>
</evidence>
<reference evidence="10" key="1">
    <citation type="submission" date="2021-03" db="EMBL/GenBank/DDBJ databases">
        <title>Antimicrobial resistance genes in bacteria isolated from Japanese honey, and their potential for conferring macrolide and lincosamide resistance in the American foulbrood pathogen Paenibacillus larvae.</title>
        <authorList>
            <person name="Okamoto M."/>
            <person name="Kumagai M."/>
            <person name="Kanamori H."/>
            <person name="Takamatsu D."/>
        </authorList>
    </citation>
    <scope>NUCLEOTIDE SEQUENCE</scope>
    <source>
        <strain evidence="10">J27TS8</strain>
    </source>
</reference>
<comment type="caution">
    <text evidence="10">The sequence shown here is derived from an EMBL/GenBank/DDBJ whole genome shotgun (WGS) entry which is preliminary data.</text>
</comment>
<keyword evidence="6" id="KW-0564">Palmitate</keyword>
<name>A0A920BVC9_9BACI</name>
<evidence type="ECO:0000256" key="2">
    <source>
        <dbReference type="ARBA" id="ARBA00007886"/>
    </source>
</evidence>
<comment type="subcellular location">
    <subcellularLocation>
        <location evidence="1">Membrane</location>
        <topology evidence="1">Lipid-anchor</topology>
    </subcellularLocation>
</comment>
<evidence type="ECO:0000256" key="3">
    <source>
        <dbReference type="ARBA" id="ARBA00022544"/>
    </source>
</evidence>
<protein>
    <recommendedName>
        <fullName evidence="12">Ger(X)C family spore germination protein</fullName>
    </recommendedName>
</protein>
<accession>A0A920BVC9</accession>
<dbReference type="Proteomes" id="UP000682111">
    <property type="component" value="Unassembled WGS sequence"/>
</dbReference>
<dbReference type="GO" id="GO:0009847">
    <property type="term" value="P:spore germination"/>
    <property type="evidence" value="ECO:0007669"/>
    <property type="project" value="InterPro"/>
</dbReference>
<evidence type="ECO:0000256" key="1">
    <source>
        <dbReference type="ARBA" id="ARBA00004635"/>
    </source>
</evidence>
<dbReference type="InterPro" id="IPR008844">
    <property type="entry name" value="Spore_GerAC-like"/>
</dbReference>
<dbReference type="Pfam" id="PF05504">
    <property type="entry name" value="Spore_GerAC"/>
    <property type="match status" value="1"/>
</dbReference>
<dbReference type="GO" id="GO:0016020">
    <property type="term" value="C:membrane"/>
    <property type="evidence" value="ECO:0007669"/>
    <property type="project" value="UniProtKB-SubCell"/>
</dbReference>
<evidence type="ECO:0000256" key="7">
    <source>
        <dbReference type="ARBA" id="ARBA00023288"/>
    </source>
</evidence>
<organism evidence="10 11">
    <name type="scientific">Robertmurraya siralis</name>
    <dbReference type="NCBI Taxonomy" id="77777"/>
    <lineage>
        <taxon>Bacteria</taxon>
        <taxon>Bacillati</taxon>
        <taxon>Bacillota</taxon>
        <taxon>Bacilli</taxon>
        <taxon>Bacillales</taxon>
        <taxon>Bacillaceae</taxon>
        <taxon>Robertmurraya</taxon>
    </lineage>
</organism>
<keyword evidence="7" id="KW-0449">Lipoprotein</keyword>
<dbReference type="RefSeq" id="WP_095311566.1">
    <property type="nucleotide sequence ID" value="NZ_BORC01000006.1"/>
</dbReference>
<evidence type="ECO:0000313" key="11">
    <source>
        <dbReference type="Proteomes" id="UP000682111"/>
    </source>
</evidence>
<dbReference type="AlphaFoldDB" id="A0A920BVC9"/>
<proteinExistence type="inferred from homology"/>
<sequence length="356" mass="40564">MTKYVVKVFVMAAVLLLLNGCWDNKDINHRVMPVVLGISKVDQDFKVYLQIPNPSDEKIKTRIVEESGQSINEIISKISTNMESQVDLLHIKVIVVDEQIAKEGFNKIISAFLRSRDIPSKALFAVCEDDLDEFFAQMEENTSAEGTVLLDYFEKDAGWTPQVALTRVWHLYRSMYSLTHDVAVPLLKLGNSLKVEQTGSGVIKEGKMVSKINPKETLLYNAFNGESTQGIIEVMDIATVKILDDSIRHRSQVIGGRPELLTTVYLKVTVLEVEKDTSEEMIKKKLSKQLENRFNTMFANIQQKESDILAIGQLFRDQLPREELKQWRSKYYPRVNATMDFKVDIQNSGILKLKTN</sequence>
<evidence type="ECO:0000259" key="8">
    <source>
        <dbReference type="Pfam" id="PF05504"/>
    </source>
</evidence>
<feature type="domain" description="Spore germination protein N-terminal" evidence="9">
    <location>
        <begin position="23"/>
        <end position="188"/>
    </location>
</feature>
<dbReference type="Gene3D" id="3.30.300.210">
    <property type="entry name" value="Nutrient germinant receptor protein C, domain 3"/>
    <property type="match status" value="1"/>
</dbReference>
<dbReference type="OrthoDB" id="9816067at2"/>
<keyword evidence="5" id="KW-0472">Membrane</keyword>
<dbReference type="EMBL" id="BORC01000006">
    <property type="protein sequence ID" value="GIN63411.1"/>
    <property type="molecule type" value="Genomic_DNA"/>
</dbReference>
<comment type="similarity">
    <text evidence="2">Belongs to the GerABKC lipoprotein family.</text>
</comment>
<dbReference type="NCBIfam" id="TIGR02887">
    <property type="entry name" value="spore_ger_x_C"/>
    <property type="match status" value="1"/>
</dbReference>
<keyword evidence="11" id="KW-1185">Reference proteome</keyword>
<feature type="domain" description="Spore germination GerAC-like C-terminal" evidence="8">
    <location>
        <begin position="198"/>
        <end position="349"/>
    </location>
</feature>
<dbReference type="InterPro" id="IPR057336">
    <property type="entry name" value="GerAC_N"/>
</dbReference>